<keyword evidence="1" id="KW-0732">Signal</keyword>
<dbReference type="AlphaFoldDB" id="A0A2J6PDK5"/>
<reference evidence="2 3" key="1">
    <citation type="submission" date="2016-05" db="EMBL/GenBank/DDBJ databases">
        <title>A degradative enzymes factory behind the ericoid mycorrhizal symbiosis.</title>
        <authorList>
            <consortium name="DOE Joint Genome Institute"/>
            <person name="Martino E."/>
            <person name="Morin E."/>
            <person name="Grelet G."/>
            <person name="Kuo A."/>
            <person name="Kohler A."/>
            <person name="Daghino S."/>
            <person name="Barry K."/>
            <person name="Choi C."/>
            <person name="Cichocki N."/>
            <person name="Clum A."/>
            <person name="Copeland A."/>
            <person name="Hainaut M."/>
            <person name="Haridas S."/>
            <person name="Labutti K."/>
            <person name="Lindquist E."/>
            <person name="Lipzen A."/>
            <person name="Khouja H.-R."/>
            <person name="Murat C."/>
            <person name="Ohm R."/>
            <person name="Olson A."/>
            <person name="Spatafora J."/>
            <person name="Veneault-Fourrey C."/>
            <person name="Henrissat B."/>
            <person name="Grigoriev I."/>
            <person name="Martin F."/>
            <person name="Perotto S."/>
        </authorList>
    </citation>
    <scope>NUCLEOTIDE SEQUENCE [LARGE SCALE GENOMIC DNA]</scope>
    <source>
        <strain evidence="2 3">UAMH 7357</strain>
    </source>
</reference>
<dbReference type="Proteomes" id="UP000235672">
    <property type="component" value="Unassembled WGS sequence"/>
</dbReference>
<feature type="signal peptide" evidence="1">
    <location>
        <begin position="1"/>
        <end position="23"/>
    </location>
</feature>
<keyword evidence="3" id="KW-1185">Reference proteome</keyword>
<dbReference type="EMBL" id="KZ613564">
    <property type="protein sequence ID" value="PMD12117.1"/>
    <property type="molecule type" value="Genomic_DNA"/>
</dbReference>
<evidence type="ECO:0000313" key="2">
    <source>
        <dbReference type="EMBL" id="PMD12117.1"/>
    </source>
</evidence>
<protein>
    <recommendedName>
        <fullName evidence="4">Extracellular membrane protein CFEM domain-containing protein</fullName>
    </recommendedName>
</protein>
<proteinExistence type="predicted"/>
<sequence length="262" mass="27920">MVFKSSFLSSALMLISSISHASTSQNTHLIQQRAPPAVIDFKTFPSCAQPDSDNYYTGCNASSYSCPTVACPAGSTAPTDSCITTDCFCEQPAPIQCGWDCLWGDWYNFEDWFSATCPDEPAVPFSSLPSCVRDCLPDQYIIYGCITLTSSCLCGTPETFGCATGCDTDSNTTINTWFTNLCGPDLGVGNVVGPGSYGDGAAATTTTATTTATSSPTPSHSGVQRVHPKAPIHCINCWVAHLSNALVEESEESSWSWFNIEV</sequence>
<feature type="chain" id="PRO_5014392741" description="Extracellular membrane protein CFEM domain-containing protein" evidence="1">
    <location>
        <begin position="24"/>
        <end position="262"/>
    </location>
</feature>
<evidence type="ECO:0000256" key="1">
    <source>
        <dbReference type="SAM" id="SignalP"/>
    </source>
</evidence>
<name>A0A2J6PDK5_9HELO</name>
<organism evidence="2 3">
    <name type="scientific">Hyaloscypha hepaticicola</name>
    <dbReference type="NCBI Taxonomy" id="2082293"/>
    <lineage>
        <taxon>Eukaryota</taxon>
        <taxon>Fungi</taxon>
        <taxon>Dikarya</taxon>
        <taxon>Ascomycota</taxon>
        <taxon>Pezizomycotina</taxon>
        <taxon>Leotiomycetes</taxon>
        <taxon>Helotiales</taxon>
        <taxon>Hyaloscyphaceae</taxon>
        <taxon>Hyaloscypha</taxon>
    </lineage>
</organism>
<evidence type="ECO:0000313" key="3">
    <source>
        <dbReference type="Proteomes" id="UP000235672"/>
    </source>
</evidence>
<evidence type="ECO:0008006" key="4">
    <source>
        <dbReference type="Google" id="ProtNLM"/>
    </source>
</evidence>
<accession>A0A2J6PDK5</accession>
<dbReference type="OrthoDB" id="3777625at2759"/>
<gene>
    <name evidence="2" type="ORF">NA56DRAFT_666629</name>
</gene>